<dbReference type="InterPro" id="IPR013783">
    <property type="entry name" value="Ig-like_fold"/>
</dbReference>
<accession>A0A938WRH8</accession>
<dbReference type="RefSeq" id="WP_205103302.1">
    <property type="nucleotide sequence ID" value="NZ_JACJJG010000006.1"/>
</dbReference>
<protein>
    <submittedName>
        <fullName evidence="2">Uncharacterized protein</fullName>
    </submittedName>
</protein>
<sequence>MVKKLLSLVTVLVAFCSLANAQKLQKYEKAFPHKYNNVMMKAPATRASTDGVVFTYAYGSSIGLIGGGKNYASHYDCAIFVPGKFAGNKIDIIASYIVDRSCVGNVKCWIADQLPTTVNASTCDYITDVTVTGDLFTTGEPFLAMPENYTIPEGGCYVGYSFDVTDLGSEYGLYPVAFDGGDDIEGGAFMNMTIDGEDTGWDTMYGFGSGNLLTMIQLSGDNFLSNAVTLNDTDFKVVAAKDGKANVRLSVKNLGVNDISSLSYTVKDVTTGEVSEENTVTLDEPAMFYEMADVTFQVEAGSETGSFNKEITITKVNGQANEGNESVLSATGSLLIVSRNVAKKIVVEEFTGTGCPNCPRGYAGMAALADTYPDEFIGISPHVSVNYEDPMETVVYDDMTGYFQANKISLGVPSALLNRTGNMYLFDPYYGSGSAYLGILDGFEALRGAAEAEVAVSPQWNENQTEINVNTDVTFLYNRDDAPYALAYVLLSDGLQGSEYYWWQYNGSSYMYGNMATGESYLDAWLTKGEVDEVNIPGYGSLQGVYVKDMVYDHVALASQNLMPTEPTLKAPIVMEEKQTATTTFDVSNGIQGYYLGNELIQDKSKLKVVAMLINTETGEIVNADEKEIAAYTTGIENITTEEENATEVARYSLDGTLLAAPTKGVNIVKMSDGTTRKVIVK</sequence>
<proteinExistence type="predicted"/>
<keyword evidence="3" id="KW-1185">Reference proteome</keyword>
<evidence type="ECO:0000313" key="2">
    <source>
        <dbReference type="EMBL" id="MBM6672798.1"/>
    </source>
</evidence>
<gene>
    <name evidence="2" type="ORF">H6A34_02720</name>
</gene>
<dbReference type="EMBL" id="JACJJG010000006">
    <property type="protein sequence ID" value="MBM6672798.1"/>
    <property type="molecule type" value="Genomic_DNA"/>
</dbReference>
<reference evidence="2" key="2">
    <citation type="journal article" date="2021" name="Sci. Rep.">
        <title>The distribution of antibiotic resistance genes in chicken gut microbiota commensals.</title>
        <authorList>
            <person name="Juricova H."/>
            <person name="Matiasovicova J."/>
            <person name="Kubasova T."/>
            <person name="Cejkova D."/>
            <person name="Rychlik I."/>
        </authorList>
    </citation>
    <scope>NUCLEOTIDE SEQUENCE</scope>
    <source>
        <strain evidence="2">An824</strain>
    </source>
</reference>
<dbReference type="Gene3D" id="2.60.40.10">
    <property type="entry name" value="Immunoglobulins"/>
    <property type="match status" value="1"/>
</dbReference>
<evidence type="ECO:0000313" key="3">
    <source>
        <dbReference type="Proteomes" id="UP000706891"/>
    </source>
</evidence>
<keyword evidence="1" id="KW-0732">Signal</keyword>
<name>A0A938WRH8_9BACT</name>
<reference evidence="2" key="1">
    <citation type="submission" date="2020-08" db="EMBL/GenBank/DDBJ databases">
        <authorList>
            <person name="Cejkova D."/>
            <person name="Kubasova T."/>
            <person name="Jahodarova E."/>
            <person name="Rychlik I."/>
        </authorList>
    </citation>
    <scope>NUCLEOTIDE SEQUENCE</scope>
    <source>
        <strain evidence="2">An824</strain>
    </source>
</reference>
<dbReference type="AlphaFoldDB" id="A0A938WRH8"/>
<dbReference type="Proteomes" id="UP000706891">
    <property type="component" value="Unassembled WGS sequence"/>
</dbReference>
<feature type="signal peptide" evidence="1">
    <location>
        <begin position="1"/>
        <end position="21"/>
    </location>
</feature>
<organism evidence="2 3">
    <name type="scientific">Marseilla massiliensis</name>
    <dbReference type="NCBI Taxonomy" id="1841864"/>
    <lineage>
        <taxon>Bacteria</taxon>
        <taxon>Pseudomonadati</taxon>
        <taxon>Bacteroidota</taxon>
        <taxon>Bacteroidia</taxon>
        <taxon>Bacteroidales</taxon>
        <taxon>Prevotellaceae</taxon>
        <taxon>Marseilla</taxon>
    </lineage>
</organism>
<comment type="caution">
    <text evidence="2">The sequence shown here is derived from an EMBL/GenBank/DDBJ whole genome shotgun (WGS) entry which is preliminary data.</text>
</comment>
<feature type="chain" id="PRO_5037090607" evidence="1">
    <location>
        <begin position="22"/>
        <end position="682"/>
    </location>
</feature>
<evidence type="ECO:0000256" key="1">
    <source>
        <dbReference type="SAM" id="SignalP"/>
    </source>
</evidence>